<dbReference type="AlphaFoldDB" id="A0A1Q5Q3D6"/>
<dbReference type="SMART" id="SM00240">
    <property type="entry name" value="FHA"/>
    <property type="match status" value="1"/>
</dbReference>
<feature type="domain" description="FHA" evidence="2">
    <location>
        <begin position="156"/>
        <end position="205"/>
    </location>
</feature>
<keyword evidence="4" id="KW-1185">Reference proteome</keyword>
<dbReference type="InterPro" id="IPR050923">
    <property type="entry name" value="Cell_Proc_Reg/RNA_Proc"/>
</dbReference>
<reference evidence="4" key="1">
    <citation type="submission" date="2016-12" db="EMBL/GenBank/DDBJ databases">
        <authorList>
            <person name="Meng X."/>
        </authorList>
    </citation>
    <scope>NUCLEOTIDE SEQUENCE [LARGE SCALE GENOMIC DNA]</scope>
    <source>
        <strain evidence="4">DSM 19116</strain>
    </source>
</reference>
<dbReference type="InterPro" id="IPR042287">
    <property type="entry name" value="FhaA_N_sf"/>
</dbReference>
<dbReference type="OrthoDB" id="151099at2"/>
<name>A0A1Q5Q3D6_9ACTO</name>
<keyword evidence="1" id="KW-0597">Phosphoprotein</keyword>
<accession>A0A1Q5Q3D6</accession>
<organism evidence="3 4">
    <name type="scientific">Bowdeniella nasicola</name>
    <dbReference type="NCBI Taxonomy" id="208480"/>
    <lineage>
        <taxon>Bacteria</taxon>
        <taxon>Bacillati</taxon>
        <taxon>Actinomycetota</taxon>
        <taxon>Actinomycetes</taxon>
        <taxon>Actinomycetales</taxon>
        <taxon>Actinomycetaceae</taxon>
        <taxon>Bowdeniella</taxon>
    </lineage>
</organism>
<dbReference type="SUPFAM" id="SSF49879">
    <property type="entry name" value="SMAD/FHA domain"/>
    <property type="match status" value="1"/>
</dbReference>
<protein>
    <recommendedName>
        <fullName evidence="2">FHA domain-containing protein</fullName>
    </recommendedName>
</protein>
<dbReference type="CDD" id="cd00060">
    <property type="entry name" value="FHA"/>
    <property type="match status" value="1"/>
</dbReference>
<dbReference type="Pfam" id="PF00498">
    <property type="entry name" value="FHA"/>
    <property type="match status" value="1"/>
</dbReference>
<dbReference type="PROSITE" id="PS50006">
    <property type="entry name" value="FHA_DOMAIN"/>
    <property type="match status" value="1"/>
</dbReference>
<evidence type="ECO:0000313" key="3">
    <source>
        <dbReference type="EMBL" id="OKL54344.1"/>
    </source>
</evidence>
<comment type="caution">
    <text evidence="3">The sequence shown here is derived from an EMBL/GenBank/DDBJ whole genome shotgun (WGS) entry which is preliminary data.</text>
</comment>
<evidence type="ECO:0000259" key="2">
    <source>
        <dbReference type="PROSITE" id="PS50006"/>
    </source>
</evidence>
<dbReference type="InterPro" id="IPR000253">
    <property type="entry name" value="FHA_dom"/>
</dbReference>
<proteinExistence type="predicted"/>
<sequence length="233" mass="25154">MRFLDKFEKKVENVVSGAFSKAFRSEIKPVEIASAVRRTMDERAAAVARDRTIAPNKFRVTLSTTDEENFESWGADALAEEIAAAATEHAASQSYSFVGPVKVTFNLDDSLATGQYQITSATQRGAVAPATAGTASERHPIIDIDGRRYLLTGPVTVIGRGSEADIVVDDTGVSRKHLELRVTPRGVIATDLNSTNGMYVEGHKVPAATLVDGNTLTIGRTRIMFWNQPGNEG</sequence>
<dbReference type="PANTHER" id="PTHR23308">
    <property type="entry name" value="NUCLEAR INHIBITOR OF PROTEIN PHOSPHATASE-1"/>
    <property type="match status" value="1"/>
</dbReference>
<dbReference type="Pfam" id="PF12401">
    <property type="entry name" value="FhaA_N"/>
    <property type="match status" value="1"/>
</dbReference>
<dbReference type="EMBL" id="MQVR01000019">
    <property type="protein sequence ID" value="OKL54344.1"/>
    <property type="molecule type" value="Genomic_DNA"/>
</dbReference>
<dbReference type="InterPro" id="IPR008984">
    <property type="entry name" value="SMAD_FHA_dom_sf"/>
</dbReference>
<dbReference type="Proteomes" id="UP000185628">
    <property type="component" value="Unassembled WGS sequence"/>
</dbReference>
<dbReference type="InterPro" id="IPR022128">
    <property type="entry name" value="FhaA_N"/>
</dbReference>
<gene>
    <name evidence="3" type="ORF">BSZ39_04760</name>
</gene>
<dbReference type="STRING" id="208480.SAMN02910418_01756"/>
<evidence type="ECO:0000256" key="1">
    <source>
        <dbReference type="ARBA" id="ARBA00022553"/>
    </source>
</evidence>
<dbReference type="Gene3D" id="2.60.200.20">
    <property type="match status" value="1"/>
</dbReference>
<evidence type="ECO:0000313" key="4">
    <source>
        <dbReference type="Proteomes" id="UP000185628"/>
    </source>
</evidence>
<dbReference type="Gene3D" id="3.30.2320.60">
    <property type="entry name" value="FhaA, phosphopeptide-binding domain (DUF3662)"/>
    <property type="match status" value="1"/>
</dbReference>
<dbReference type="RefSeq" id="WP_073716235.1">
    <property type="nucleotide sequence ID" value="NZ_MQVR01000019.1"/>
</dbReference>